<comment type="caution">
    <text evidence="2">The sequence shown here is derived from an EMBL/GenBank/DDBJ whole genome shotgun (WGS) entry which is preliminary data.</text>
</comment>
<evidence type="ECO:0000313" key="2">
    <source>
        <dbReference type="EMBL" id="RJF95997.1"/>
    </source>
</evidence>
<evidence type="ECO:0000313" key="3">
    <source>
        <dbReference type="Proteomes" id="UP000265955"/>
    </source>
</evidence>
<feature type="region of interest" description="Disordered" evidence="1">
    <location>
        <begin position="1"/>
        <end position="28"/>
    </location>
</feature>
<gene>
    <name evidence="2" type="ORF">D3871_21875</name>
</gene>
<dbReference type="Proteomes" id="UP000265955">
    <property type="component" value="Unassembled WGS sequence"/>
</dbReference>
<sequence length="62" mass="7203">MHYGSRAREPQRALKQVRQNKGAPGIDGMTVKELPGYLKEHWRVIREQLETGRYRPKLSTAI</sequence>
<name>A0A3A3FL20_9BURK</name>
<organism evidence="2 3">
    <name type="scientific">Noviherbaspirillum saxi</name>
    <dbReference type="NCBI Taxonomy" id="2320863"/>
    <lineage>
        <taxon>Bacteria</taxon>
        <taxon>Pseudomonadati</taxon>
        <taxon>Pseudomonadota</taxon>
        <taxon>Betaproteobacteria</taxon>
        <taxon>Burkholderiales</taxon>
        <taxon>Oxalobacteraceae</taxon>
        <taxon>Noviherbaspirillum</taxon>
    </lineage>
</organism>
<proteinExistence type="predicted"/>
<reference evidence="3" key="1">
    <citation type="submission" date="2018-09" db="EMBL/GenBank/DDBJ databases">
        <authorList>
            <person name="Zhu H."/>
        </authorList>
    </citation>
    <scope>NUCLEOTIDE SEQUENCE [LARGE SCALE GENOMIC DNA]</scope>
    <source>
        <strain evidence="3">K1R23-30</strain>
    </source>
</reference>
<evidence type="ECO:0000256" key="1">
    <source>
        <dbReference type="SAM" id="MobiDB-lite"/>
    </source>
</evidence>
<protein>
    <recommendedName>
        <fullName evidence="4">RNA-directed DNA polymerase</fullName>
    </recommendedName>
</protein>
<accession>A0A3A3FL20</accession>
<feature type="compositionally biased region" description="Basic and acidic residues" evidence="1">
    <location>
        <begin position="1"/>
        <end position="12"/>
    </location>
</feature>
<dbReference type="AlphaFoldDB" id="A0A3A3FL20"/>
<evidence type="ECO:0008006" key="4">
    <source>
        <dbReference type="Google" id="ProtNLM"/>
    </source>
</evidence>
<dbReference type="EMBL" id="QYUO01000002">
    <property type="protein sequence ID" value="RJF95997.1"/>
    <property type="molecule type" value="Genomic_DNA"/>
</dbReference>
<keyword evidence="3" id="KW-1185">Reference proteome</keyword>